<dbReference type="Proteomes" id="UP000887579">
    <property type="component" value="Unplaced"/>
</dbReference>
<organism evidence="1 2">
    <name type="scientific">Panagrolaimus sp. ES5</name>
    <dbReference type="NCBI Taxonomy" id="591445"/>
    <lineage>
        <taxon>Eukaryota</taxon>
        <taxon>Metazoa</taxon>
        <taxon>Ecdysozoa</taxon>
        <taxon>Nematoda</taxon>
        <taxon>Chromadorea</taxon>
        <taxon>Rhabditida</taxon>
        <taxon>Tylenchina</taxon>
        <taxon>Panagrolaimomorpha</taxon>
        <taxon>Panagrolaimoidea</taxon>
        <taxon>Panagrolaimidae</taxon>
        <taxon>Panagrolaimus</taxon>
    </lineage>
</organism>
<accession>A0AC34F2V2</accession>
<evidence type="ECO:0000313" key="1">
    <source>
        <dbReference type="Proteomes" id="UP000887579"/>
    </source>
</evidence>
<evidence type="ECO:0000313" key="2">
    <source>
        <dbReference type="WBParaSite" id="ES5_v2.g11347.t1"/>
    </source>
</evidence>
<protein>
    <submittedName>
        <fullName evidence="2">Uncharacterized protein</fullName>
    </submittedName>
</protein>
<name>A0AC34F2V2_9BILA</name>
<dbReference type="WBParaSite" id="ES5_v2.g11347.t1">
    <property type="protein sequence ID" value="ES5_v2.g11347.t1"/>
    <property type="gene ID" value="ES5_v2.g11347"/>
</dbReference>
<sequence length="397" mass="47823">MMPIIPSSSKLPQYNNHREIPSLSYLSNRVVCLKIFQANVRWRSLKDIVVDLKFQLRQWQIPNNVKNGIFDGLTETFRELQRWTEKHSQMFPETTTKITARRRQAGLAAVHRGEHLRIFYDHLVWSQKGYNIDDLQTAYAIAKIACHDWPQMKFQFACCYAMTDLLYNDYLFDKIRRKCFRKQLDDHPVYDFWLRVLDNSTEWKRLFRDDRMIVDQRVVLVFQFAMVNGFIELLKHLWDKLTHPQQESIGFLWWKKVCFNAKHKDVMHFLCHHLCEINLQGMARITWDSFYHKVYLSTQGDELCVSDQNENLRQLECLLENFCPNLRAAMLKKENFRVITDTFLYNKPEAFALLLDYLDRQQLTVAREHVDRFYDKRRTTKFTNLRNTFIHRQMTID</sequence>
<proteinExistence type="predicted"/>
<reference evidence="2" key="1">
    <citation type="submission" date="2022-11" db="UniProtKB">
        <authorList>
            <consortium name="WormBaseParasite"/>
        </authorList>
    </citation>
    <scope>IDENTIFICATION</scope>
</reference>